<dbReference type="EMBL" id="CP016908">
    <property type="protein sequence ID" value="APR99383.1"/>
    <property type="molecule type" value="Genomic_DNA"/>
</dbReference>
<accession>A0A1L6MV41</accession>
<reference evidence="1 2" key="1">
    <citation type="submission" date="2016-08" db="EMBL/GenBank/DDBJ databases">
        <title>Identification and validation of antigenic proteins from Pajaroellobacter abortibovis using de-novo genome sequence assembly and reverse vaccinology.</title>
        <authorList>
            <person name="Welly B.T."/>
            <person name="Miller M.R."/>
            <person name="Stott J.L."/>
            <person name="Blanchard M.T."/>
            <person name="Islas-Trejo A.D."/>
            <person name="O'Rourke S.M."/>
            <person name="Young A.E."/>
            <person name="Medrano J.F."/>
            <person name="Van Eenennaam A.L."/>
        </authorList>
    </citation>
    <scope>NUCLEOTIDE SEQUENCE [LARGE SCALE GENOMIC DNA]</scope>
    <source>
        <strain evidence="1 2">BTF92-0548A/99-0131</strain>
    </source>
</reference>
<protein>
    <submittedName>
        <fullName evidence="1">Uncharacterized protein</fullName>
    </submittedName>
</protein>
<evidence type="ECO:0000313" key="1">
    <source>
        <dbReference type="EMBL" id="APR99383.1"/>
    </source>
</evidence>
<dbReference type="AlphaFoldDB" id="A0A1L6MV41"/>
<dbReference type="STRING" id="1882918.BCY86_00830"/>
<dbReference type="KEGG" id="pabo:BCY86_00830"/>
<gene>
    <name evidence="1" type="ORF">BCY86_00830</name>
</gene>
<keyword evidence="2" id="KW-1185">Reference proteome</keyword>
<dbReference type="Proteomes" id="UP000185544">
    <property type="component" value="Chromosome"/>
</dbReference>
<name>A0A1L6MV41_9BACT</name>
<proteinExistence type="predicted"/>
<evidence type="ECO:0000313" key="2">
    <source>
        <dbReference type="Proteomes" id="UP000185544"/>
    </source>
</evidence>
<organism evidence="1 2">
    <name type="scientific">Pajaroellobacter abortibovis</name>
    <dbReference type="NCBI Taxonomy" id="1882918"/>
    <lineage>
        <taxon>Bacteria</taxon>
        <taxon>Pseudomonadati</taxon>
        <taxon>Myxococcota</taxon>
        <taxon>Polyangia</taxon>
        <taxon>Polyangiales</taxon>
        <taxon>Polyangiaceae</taxon>
    </lineage>
</organism>
<sequence>MTLLSAAGALRCEVSGCIGLERCGCLSQGEGRDDPYGGGGKGMLLEQRELRLVDLLCKGAIDAGDPLILGEEMGAQEREIVLLFKMLQGTSTGRVAGSSAWAGSKKP</sequence>